<feature type="region of interest" description="Disordered" evidence="3">
    <location>
        <begin position="569"/>
        <end position="655"/>
    </location>
</feature>
<dbReference type="NCBIfam" id="TIGR01840">
    <property type="entry name" value="esterase_phb"/>
    <property type="match status" value="1"/>
</dbReference>
<organism evidence="4">
    <name type="scientific">Candidatus Kentrum sp. FW</name>
    <dbReference type="NCBI Taxonomy" id="2126338"/>
    <lineage>
        <taxon>Bacteria</taxon>
        <taxon>Pseudomonadati</taxon>
        <taxon>Pseudomonadota</taxon>
        <taxon>Gammaproteobacteria</taxon>
        <taxon>Candidatus Kentrum</taxon>
    </lineage>
</organism>
<dbReference type="PANTHER" id="PTHR43037">
    <property type="entry name" value="UNNAMED PRODUCT-RELATED"/>
    <property type="match status" value="1"/>
</dbReference>
<protein>
    <submittedName>
        <fullName evidence="4">Esterase, PHB depolymerase family</fullName>
    </submittedName>
</protein>
<dbReference type="InterPro" id="IPR010126">
    <property type="entry name" value="Esterase_phb"/>
</dbReference>
<accession>A0A450U2G3</accession>
<evidence type="ECO:0000256" key="1">
    <source>
        <dbReference type="ARBA" id="ARBA00022729"/>
    </source>
</evidence>
<gene>
    <name evidence="4" type="ORF">BECKFW1821C_GA0114237_11181</name>
</gene>
<name>A0A450U2G3_9GAMM</name>
<dbReference type="Gene3D" id="3.40.50.1820">
    <property type="entry name" value="alpha/beta hydrolase"/>
    <property type="match status" value="1"/>
</dbReference>
<dbReference type="GO" id="GO:0005576">
    <property type="term" value="C:extracellular region"/>
    <property type="evidence" value="ECO:0007669"/>
    <property type="project" value="InterPro"/>
</dbReference>
<dbReference type="InterPro" id="IPR050955">
    <property type="entry name" value="Plant_Biomass_Hydrol_Est"/>
</dbReference>
<evidence type="ECO:0000256" key="2">
    <source>
        <dbReference type="ARBA" id="ARBA00022801"/>
    </source>
</evidence>
<dbReference type="PANTHER" id="PTHR43037:SF1">
    <property type="entry name" value="BLL1128 PROTEIN"/>
    <property type="match status" value="1"/>
</dbReference>
<sequence>MPTGLRRYEFGEQLARILGESRRDLRFRVTMMVSGGVVEPGPRGRGSPLATPAYGANLLIGAMAAPQQVHTVEAIRCYRELEPVSIADAIAPSVVVGVRHAANDVSVNLPLPLGQLRFGECLAGLLELALFDTTRETLANELFGIWVNRSCPVAALQIGTWSQGRRSIITQRFELPKAGNLPAWLDPDRGGIADPGLFHTVFLPVSKLIEIGMLTSSEQQKGTPMLNLGLKMTKFADLANLVRQGHYRHDWEKLLSILAKVQAWTNKVGTEDSRLVEVTDFGSNPGNLRMFTYVPDDLPPSAPLVVALHGCTQTAAAYDQGTGWSRLADRLGFSLLLPEQHWRNNPLRCFNWFRPEDTARDNGEPLSIRQMVGRMVADHDLDKRRVYVTGLSSGGAMTSVMLATYPDLFAGGAIVAGVPYHSAHGLQEAFETMFSGRSLTEQEWGDRVRAASPHRGPWPRISVWHGDADTAVAPINAQEIIKQWGNIHGLPPTPAIEDHIDGHPRRVWRNSGENLMESYTITGMSHGQPLDIDGEHSYGTAAPFFNDVGISSTYRIAQFWGLPDAISRERTKSEDKVAETITPEDRLSEDNTRERTNVEQPVEQNFGVIPIVAGNTHSSSEQDSSSEQRAGSDDTGPRASGNANTNRSKGGTAPFGIDIQGIIDKSLGMAGGILKDAGGFSGSSTGSAATGNGDVFGIDVPGIISKSLEMAGTLAKPHKTSPKMDTEGKSEWRSEGWELISDPLDADSPRPSATEPLLFGYASSGNDRDMGNKTRSISREVLLGQHPTLSYLRRLNLDATVNNYTKARFSVLVDGLPVDEVSAVGMKHTETQWTQRSNIDLAPFADRTVTLTFQVSAHSNVCNEVFAKAWVDRIHVRDMVTVGGN</sequence>
<reference evidence="4" key="1">
    <citation type="submission" date="2019-02" db="EMBL/GenBank/DDBJ databases">
        <authorList>
            <person name="Gruber-Vodicka R. H."/>
            <person name="Seah K. B. B."/>
        </authorList>
    </citation>
    <scope>NUCLEOTIDE SEQUENCE</scope>
    <source>
        <strain evidence="4">BECK_BZ131</strain>
    </source>
</reference>
<feature type="compositionally biased region" description="Basic and acidic residues" evidence="3">
    <location>
        <begin position="569"/>
        <end position="597"/>
    </location>
</feature>
<dbReference type="SUPFAM" id="SSF53474">
    <property type="entry name" value="alpha/beta-Hydrolases"/>
    <property type="match status" value="2"/>
</dbReference>
<proteinExistence type="predicted"/>
<dbReference type="GO" id="GO:0016787">
    <property type="term" value="F:hydrolase activity"/>
    <property type="evidence" value="ECO:0007669"/>
    <property type="project" value="UniProtKB-KW"/>
</dbReference>
<dbReference type="EMBL" id="CAADFE010000118">
    <property type="protein sequence ID" value="VFJ77214.1"/>
    <property type="molecule type" value="Genomic_DNA"/>
</dbReference>
<keyword evidence="2" id="KW-0378">Hydrolase</keyword>
<evidence type="ECO:0000256" key="3">
    <source>
        <dbReference type="SAM" id="MobiDB-lite"/>
    </source>
</evidence>
<feature type="compositionally biased region" description="Low complexity" evidence="3">
    <location>
        <begin position="618"/>
        <end position="628"/>
    </location>
</feature>
<evidence type="ECO:0000313" key="4">
    <source>
        <dbReference type="EMBL" id="VFJ77214.1"/>
    </source>
</evidence>
<keyword evidence="1" id="KW-0732">Signal</keyword>
<dbReference type="InterPro" id="IPR029058">
    <property type="entry name" value="AB_hydrolase_fold"/>
</dbReference>
<dbReference type="AlphaFoldDB" id="A0A450U2G3"/>
<dbReference type="Pfam" id="PF10503">
    <property type="entry name" value="Esterase_PHB"/>
    <property type="match status" value="1"/>
</dbReference>